<evidence type="ECO:0000313" key="1">
    <source>
        <dbReference type="EMBL" id="KAI4869970.1"/>
    </source>
</evidence>
<comment type="caution">
    <text evidence="1">The sequence shown here is derived from an EMBL/GenBank/DDBJ whole genome shotgun (WGS) entry which is preliminary data.</text>
</comment>
<accession>A0ACB9ZFG2</accession>
<protein>
    <submittedName>
        <fullName evidence="1">Uncharacterized protein</fullName>
    </submittedName>
</protein>
<sequence length="177" mass="19802">MVHCYPASSPNGLLGTLGLNIITSLYVLFVPIPILWMANIKWWKKLGLVLLISGNGFVIAVACLRVFFLLTCRRNDPEQAGRWALHVCFVAVVTINLPLFFPLINRWITTMVAVQPTFRRLRTISVWEQTPSSTEPKSYKRRRVDSGVGLEMGFKTDSGANARDVSVEGVLEHSSRG</sequence>
<dbReference type="EMBL" id="MU393426">
    <property type="protein sequence ID" value="KAI4869970.1"/>
    <property type="molecule type" value="Genomic_DNA"/>
</dbReference>
<gene>
    <name evidence="1" type="ORF">F4820DRAFT_470104</name>
</gene>
<dbReference type="Proteomes" id="UP001497700">
    <property type="component" value="Unassembled WGS sequence"/>
</dbReference>
<reference evidence="1 2" key="1">
    <citation type="journal article" date="2022" name="New Phytol.">
        <title>Ecological generalism drives hyperdiversity of secondary metabolite gene clusters in xylarialean endophytes.</title>
        <authorList>
            <person name="Franco M.E.E."/>
            <person name="Wisecaver J.H."/>
            <person name="Arnold A.E."/>
            <person name="Ju Y.M."/>
            <person name="Slot J.C."/>
            <person name="Ahrendt S."/>
            <person name="Moore L.P."/>
            <person name="Eastman K.E."/>
            <person name="Scott K."/>
            <person name="Konkel Z."/>
            <person name="Mondo S.J."/>
            <person name="Kuo A."/>
            <person name="Hayes R.D."/>
            <person name="Haridas S."/>
            <person name="Andreopoulos B."/>
            <person name="Riley R."/>
            <person name="LaButti K."/>
            <person name="Pangilinan J."/>
            <person name="Lipzen A."/>
            <person name="Amirebrahimi M."/>
            <person name="Yan J."/>
            <person name="Adam C."/>
            <person name="Keymanesh K."/>
            <person name="Ng V."/>
            <person name="Louie K."/>
            <person name="Northen T."/>
            <person name="Drula E."/>
            <person name="Henrissat B."/>
            <person name="Hsieh H.M."/>
            <person name="Youens-Clark K."/>
            <person name="Lutzoni F."/>
            <person name="Miadlikowska J."/>
            <person name="Eastwood D.C."/>
            <person name="Hamelin R.C."/>
            <person name="Grigoriev I.V."/>
            <person name="U'Ren J.M."/>
        </authorList>
    </citation>
    <scope>NUCLEOTIDE SEQUENCE [LARGE SCALE GENOMIC DNA]</scope>
    <source>
        <strain evidence="1 2">CBS 119005</strain>
    </source>
</reference>
<evidence type="ECO:0000313" key="2">
    <source>
        <dbReference type="Proteomes" id="UP001497700"/>
    </source>
</evidence>
<proteinExistence type="predicted"/>
<organism evidence="1 2">
    <name type="scientific">Hypoxylon rubiginosum</name>
    <dbReference type="NCBI Taxonomy" id="110542"/>
    <lineage>
        <taxon>Eukaryota</taxon>
        <taxon>Fungi</taxon>
        <taxon>Dikarya</taxon>
        <taxon>Ascomycota</taxon>
        <taxon>Pezizomycotina</taxon>
        <taxon>Sordariomycetes</taxon>
        <taxon>Xylariomycetidae</taxon>
        <taxon>Xylariales</taxon>
        <taxon>Hypoxylaceae</taxon>
        <taxon>Hypoxylon</taxon>
    </lineage>
</organism>
<keyword evidence="2" id="KW-1185">Reference proteome</keyword>
<name>A0ACB9ZFG2_9PEZI</name>